<proteinExistence type="predicted"/>
<protein>
    <submittedName>
        <fullName evidence="1">Uncharacterized protein</fullName>
    </submittedName>
</protein>
<evidence type="ECO:0000313" key="1">
    <source>
        <dbReference type="EMBL" id="JAH28980.1"/>
    </source>
</evidence>
<sequence>MQLKCKNRACTIVFQNKKMLCMAKLKGKIIMKHSSQASIDTERTIPT</sequence>
<accession>A0A0E9RKK4</accession>
<dbReference type="EMBL" id="GBXM01079597">
    <property type="protein sequence ID" value="JAH28980.1"/>
    <property type="molecule type" value="Transcribed_RNA"/>
</dbReference>
<reference evidence="1" key="2">
    <citation type="journal article" date="2015" name="Fish Shellfish Immunol.">
        <title>Early steps in the European eel (Anguilla anguilla)-Vibrio vulnificus interaction in the gills: Role of the RtxA13 toxin.</title>
        <authorList>
            <person name="Callol A."/>
            <person name="Pajuelo D."/>
            <person name="Ebbesson L."/>
            <person name="Teles M."/>
            <person name="MacKenzie S."/>
            <person name="Amaro C."/>
        </authorList>
    </citation>
    <scope>NUCLEOTIDE SEQUENCE</scope>
</reference>
<name>A0A0E9RKK4_ANGAN</name>
<reference evidence="1" key="1">
    <citation type="submission" date="2014-11" db="EMBL/GenBank/DDBJ databases">
        <authorList>
            <person name="Amaro Gonzalez C."/>
        </authorList>
    </citation>
    <scope>NUCLEOTIDE SEQUENCE</scope>
</reference>
<organism evidence="1">
    <name type="scientific">Anguilla anguilla</name>
    <name type="common">European freshwater eel</name>
    <name type="synonym">Muraena anguilla</name>
    <dbReference type="NCBI Taxonomy" id="7936"/>
    <lineage>
        <taxon>Eukaryota</taxon>
        <taxon>Metazoa</taxon>
        <taxon>Chordata</taxon>
        <taxon>Craniata</taxon>
        <taxon>Vertebrata</taxon>
        <taxon>Euteleostomi</taxon>
        <taxon>Actinopterygii</taxon>
        <taxon>Neopterygii</taxon>
        <taxon>Teleostei</taxon>
        <taxon>Anguilliformes</taxon>
        <taxon>Anguillidae</taxon>
        <taxon>Anguilla</taxon>
    </lineage>
</organism>
<dbReference type="AlphaFoldDB" id="A0A0E9RKK4"/>